<evidence type="ECO:0000256" key="2">
    <source>
        <dbReference type="SAM" id="MobiDB-lite"/>
    </source>
</evidence>
<evidence type="ECO:0000259" key="3">
    <source>
        <dbReference type="Pfam" id="PF25029"/>
    </source>
</evidence>
<feature type="compositionally biased region" description="Polar residues" evidence="2">
    <location>
        <begin position="51"/>
        <end position="62"/>
    </location>
</feature>
<proteinExistence type="predicted"/>
<feature type="domain" description="MOM1 alpha-helical" evidence="3">
    <location>
        <begin position="495"/>
        <end position="613"/>
    </location>
</feature>
<protein>
    <submittedName>
        <fullName evidence="4">Helicase protein MOM1-like</fullName>
    </submittedName>
</protein>
<feature type="region of interest" description="Disordered" evidence="2">
    <location>
        <begin position="1831"/>
        <end position="1852"/>
    </location>
</feature>
<feature type="compositionally biased region" description="Basic and acidic residues" evidence="2">
    <location>
        <begin position="1189"/>
        <end position="1198"/>
    </location>
</feature>
<feature type="compositionally biased region" description="Polar residues" evidence="2">
    <location>
        <begin position="1158"/>
        <end position="1171"/>
    </location>
</feature>
<dbReference type="GO" id="GO:0031507">
    <property type="term" value="P:heterochromatin formation"/>
    <property type="evidence" value="ECO:0007669"/>
    <property type="project" value="InterPro"/>
</dbReference>
<feature type="coiled-coil region" evidence="1">
    <location>
        <begin position="687"/>
        <end position="725"/>
    </location>
</feature>
<dbReference type="Pfam" id="PF25029">
    <property type="entry name" value="MOM1"/>
    <property type="match status" value="1"/>
</dbReference>
<feature type="region of interest" description="Disordered" evidence="2">
    <location>
        <begin position="1"/>
        <end position="110"/>
    </location>
</feature>
<feature type="compositionally biased region" description="Basic and acidic residues" evidence="2">
    <location>
        <begin position="999"/>
        <end position="1009"/>
    </location>
</feature>
<keyword evidence="4" id="KW-0547">Nucleotide-binding</keyword>
<feature type="region of interest" description="Disordered" evidence="2">
    <location>
        <begin position="178"/>
        <end position="269"/>
    </location>
</feature>
<reference evidence="4 5" key="1">
    <citation type="journal article" date="2020" name="Nat. Commun.">
        <title>Genome of Tripterygium wilfordii and identification of cytochrome P450 involved in triptolide biosynthesis.</title>
        <authorList>
            <person name="Tu L."/>
            <person name="Su P."/>
            <person name="Zhang Z."/>
            <person name="Gao L."/>
            <person name="Wang J."/>
            <person name="Hu T."/>
            <person name="Zhou J."/>
            <person name="Zhang Y."/>
            <person name="Zhao Y."/>
            <person name="Liu Y."/>
            <person name="Song Y."/>
            <person name="Tong Y."/>
            <person name="Lu Y."/>
            <person name="Yang J."/>
            <person name="Xu C."/>
            <person name="Jia M."/>
            <person name="Peters R.J."/>
            <person name="Huang L."/>
            <person name="Gao W."/>
        </authorList>
    </citation>
    <scope>NUCLEOTIDE SEQUENCE [LARGE SCALE GENOMIC DNA]</scope>
    <source>
        <strain evidence="5">cv. XIE 37</strain>
        <tissue evidence="4">Leaf</tissue>
    </source>
</reference>
<keyword evidence="5" id="KW-1185">Reference proteome</keyword>
<keyword evidence="4" id="KW-0378">Hydrolase</keyword>
<evidence type="ECO:0000313" key="4">
    <source>
        <dbReference type="EMBL" id="KAF5751556.1"/>
    </source>
</evidence>
<feature type="compositionally biased region" description="Polar residues" evidence="2">
    <location>
        <begin position="1831"/>
        <end position="1840"/>
    </location>
</feature>
<keyword evidence="1" id="KW-0175">Coiled coil</keyword>
<keyword evidence="4" id="KW-0347">Helicase</keyword>
<feature type="compositionally biased region" description="Basic and acidic residues" evidence="2">
    <location>
        <begin position="222"/>
        <end position="260"/>
    </location>
</feature>
<accession>A0A7J7DZP5</accession>
<evidence type="ECO:0000256" key="1">
    <source>
        <dbReference type="SAM" id="Coils"/>
    </source>
</evidence>
<feature type="compositionally biased region" description="Basic and acidic residues" evidence="2">
    <location>
        <begin position="1"/>
        <end position="20"/>
    </location>
</feature>
<dbReference type="FunCoup" id="A0A7J7DZP5">
    <property type="interactions" value="1288"/>
</dbReference>
<feature type="region of interest" description="Disordered" evidence="2">
    <location>
        <begin position="1711"/>
        <end position="1781"/>
    </location>
</feature>
<dbReference type="Gene3D" id="6.10.250.1310">
    <property type="match status" value="1"/>
</dbReference>
<evidence type="ECO:0000313" key="5">
    <source>
        <dbReference type="Proteomes" id="UP000593562"/>
    </source>
</evidence>
<feature type="region of interest" description="Disordered" evidence="2">
    <location>
        <begin position="979"/>
        <end position="1080"/>
    </location>
</feature>
<feature type="compositionally biased region" description="Polar residues" evidence="2">
    <location>
        <begin position="1054"/>
        <end position="1073"/>
    </location>
</feature>
<feature type="region of interest" description="Disordered" evidence="2">
    <location>
        <begin position="1306"/>
        <end position="1339"/>
    </location>
</feature>
<dbReference type="GO" id="GO:0004386">
    <property type="term" value="F:helicase activity"/>
    <property type="evidence" value="ECO:0007669"/>
    <property type="project" value="UniProtKB-KW"/>
</dbReference>
<dbReference type="PANTHER" id="PTHR35116:SF2">
    <property type="entry name" value="ATP-DEPENDENT HELICASE FAMILY PROTEIN-RELATED"/>
    <property type="match status" value="1"/>
</dbReference>
<feature type="region of interest" description="Disordered" evidence="2">
    <location>
        <begin position="1133"/>
        <end position="1206"/>
    </location>
</feature>
<gene>
    <name evidence="4" type="ORF">HS088_TW02G00571</name>
</gene>
<dbReference type="EMBL" id="JAAARO010000002">
    <property type="protein sequence ID" value="KAF5751556.1"/>
    <property type="molecule type" value="Genomic_DNA"/>
</dbReference>
<keyword evidence="4" id="KW-0067">ATP-binding</keyword>
<sequence length="1852" mass="201444">MADDARSTRREKNYETDSSRGKQNSCKLEPSSVAAIVDTSGLRRSPRGTPSKKNATPSPSSTRKSKRLEKQTPTTTLIKRKYEGVENANISSPLRRSERGRNHSLGIYSGSGKIGKSSAFSDVKQRNGKKENTVEELTLQTIEVDKNGKNGMKNAQVAKKRMDAHTYRAMFKRLPKKVDASDHVQVTSNNDKSAEGYNRNCRGGLSEKGDGDDECSQSGGEELGKDHASKALEESNYVKEISESNVEVERSDSNQQHESDGEALTVGDGLKDSDTECVLLSSDHAVTERSDGAGMAELDCAAPKNLQPQRIVSVMNLVTGDVAIGLERGNERISFKRKINSVDADPDTVASVALEDTCTEIAIATASSPSGCRSDEICVSCSKRRRVDLGLEKGEICSCKVKSFPWMCNTSLSKDREESDAGVTTVHPKSVILKEHHISAGSLGIPEHNVSQSLPLLFGCEDKTIYASTSLHLANKLSEEEESYWIGPKEGTKLHESQKSLYLSMKPEIVKLCEVLQLPEDVKGMVEKFLKYLTNNHHVDKEPVTILQAFQISLCWTAASLLKHRIDHKESLGLAKRHLKFSCRKEEADYIYSMLRCLKTTFLYHTEKCKVACCKEPELSAKDVSQKNSSSNFTRSATYKLQEGEVEVRDLPQGQGCSCKQVVNKLSLEPEFELAQKDLSRSIKIIRKKCEKQMSKLLEKQQEEKEDLDRKYREEIAKLQNKKRTELAVVRSYASNSILTDNLKSLDNDYAQKIEELKCQKDIRLKDLEAMQLTARNKLQEREVHWVEALKSWAQAELLNARPSDKDHPKEGNIVDLCSEEQSPDVVWLTKPDGEVRSEVHETVCVSDCQEEVLPVNLCTPERQTIGPISSLAGSLFPIGVPMLFNCEDGKRNAVLENASSCEQGKGSETLCSPDGPDNIVFVSRLPLEGPSPAVPMSNVPDGQVQLQVPGIASCSNGMGAVASGNQCSSSEQISNKGSLCVSYGNPPSEVPESSVADVAKDGGGDTSRENGVNSGASDSPQENKLDGVGRNINKIFHFSDNITGPDKPDREVSSTVPETAPSLSMEGSSTTSRNKDHAASSENSICAMNQHNGVVFASRDDDGASPVASQYTTGVNLLDEVVSIVNQMPHSLDNITGSDQQGGEVAARVPEPVPSQLMESYSTRTSNDDSVASDRVEQQTESVSTSKENNRANHEASDYGTGVDQPDGLGCINNQMLHSLENIPISDPQGEKGTATVQGTAPAQFMEGVNTRMRSDEFVPSNNNTAGVNMENGVVFTTIQDSHSQDLSFINSHVVQPATTLAQSSTMPSNQVLHDESSPPAITTRLANGHASGSGEQTTLQQVETPLADSFDCNARVTEPLVQQQLTSSVDCPLNFSVQYLPSTRERSHPCGERHIINQISQPPGLLENRVEISNQPVLQSATCLAPHLPIDAPVGGLGMPVSDTRNASFTSRNSNRPAQNAASFVPQMPLSYHDPLQSEMERIHNERDQSIIKHDETKLRLKSDCDKEIEEVVAQIRKNYEIKLQEVEAEFLTKKKDMDENLNKVLMNKILAEAFRSKCMDTRVSTTRGLRQAGLHFGFRQTTADLASSSPTTSIAPVSPQASAPSLQAVHILSGASTRPPHSISNPTPTSNLQAGLHCGFPWTTADLAPSPPTTSIAPVSPRASAPFLHAVHLLSGTSTRPPHIISNPPPTLNLQGGCQIRARAPHLRPYRHPSSLSATNLSSLPRGMPSQPELSNPFAASSLLPQQPTIWQPPPTYQSGPHNRVHQPETAGGLPTPPDSSLSALALLVDVENQTAVNPCPPSYPSPALEFSNLDPLLLPEFGGPISGTQANTSHSSGHPDMVCLSDED</sequence>
<feature type="compositionally biased region" description="Polar residues" evidence="2">
    <location>
        <begin position="1717"/>
        <end position="1726"/>
    </location>
</feature>
<dbReference type="Proteomes" id="UP000593562">
    <property type="component" value="Unassembled WGS sequence"/>
</dbReference>
<feature type="compositionally biased region" description="Polar residues" evidence="2">
    <location>
        <begin position="1010"/>
        <end position="1021"/>
    </location>
</feature>
<organism evidence="4 5">
    <name type="scientific">Tripterygium wilfordii</name>
    <name type="common">Thunder God vine</name>
    <dbReference type="NCBI Taxonomy" id="458696"/>
    <lineage>
        <taxon>Eukaryota</taxon>
        <taxon>Viridiplantae</taxon>
        <taxon>Streptophyta</taxon>
        <taxon>Embryophyta</taxon>
        <taxon>Tracheophyta</taxon>
        <taxon>Spermatophyta</taxon>
        <taxon>Magnoliopsida</taxon>
        <taxon>eudicotyledons</taxon>
        <taxon>Gunneridae</taxon>
        <taxon>Pentapetalae</taxon>
        <taxon>rosids</taxon>
        <taxon>fabids</taxon>
        <taxon>Celastrales</taxon>
        <taxon>Celastraceae</taxon>
        <taxon>Tripterygium</taxon>
    </lineage>
</organism>
<dbReference type="InterPro" id="IPR056882">
    <property type="entry name" value="MOM1_dom"/>
</dbReference>
<feature type="compositionally biased region" description="Polar residues" evidence="2">
    <location>
        <begin position="1133"/>
        <end position="1142"/>
    </location>
</feature>
<dbReference type="InterPro" id="IPR039322">
    <property type="entry name" value="MOM1"/>
</dbReference>
<dbReference type="InParanoid" id="A0A7J7DZP5"/>
<dbReference type="PANTHER" id="PTHR35116">
    <property type="entry name" value="HELICASE PROTEIN MOM1"/>
    <property type="match status" value="1"/>
</dbReference>
<comment type="caution">
    <text evidence="4">The sequence shown here is derived from an EMBL/GenBank/DDBJ whole genome shotgun (WGS) entry which is preliminary data.</text>
</comment>
<name>A0A7J7DZP5_TRIWF</name>